<dbReference type="KEGG" id="dfi:AXF13_02150"/>
<name>A0A120KMU9_9BACT</name>
<dbReference type="Proteomes" id="UP000069241">
    <property type="component" value="Chromosome"/>
</dbReference>
<evidence type="ECO:0000313" key="3">
    <source>
        <dbReference type="Proteomes" id="UP000069241"/>
    </source>
</evidence>
<dbReference type="AlphaFoldDB" id="A0A120KMU9"/>
<protein>
    <submittedName>
        <fullName evidence="2">Uncharacterized protein</fullName>
    </submittedName>
</protein>
<dbReference type="EMBL" id="CP014229">
    <property type="protein sequence ID" value="AMD89014.1"/>
    <property type="molecule type" value="Genomic_DNA"/>
</dbReference>
<proteinExistence type="predicted"/>
<reference evidence="3" key="1">
    <citation type="submission" date="2016-02" db="EMBL/GenBank/DDBJ databases">
        <authorList>
            <person name="Holder M.E."/>
            <person name="Ajami N.J."/>
            <person name="Petrosino J.F."/>
        </authorList>
    </citation>
    <scope>NUCLEOTIDE SEQUENCE [LARGE SCALE GENOMIC DNA]</scope>
    <source>
        <strain evidence="3">CCUG 45958</strain>
    </source>
</reference>
<gene>
    <name evidence="2" type="ORF">AXF13_02150</name>
</gene>
<dbReference type="RefSeq" id="WP_062251482.1">
    <property type="nucleotide sequence ID" value="NZ_CP014229.1"/>
</dbReference>
<evidence type="ECO:0000313" key="2">
    <source>
        <dbReference type="EMBL" id="AMD89014.1"/>
    </source>
</evidence>
<dbReference type="STRING" id="44742.AXF13_02150"/>
<keyword evidence="3" id="KW-1185">Reference proteome</keyword>
<feature type="region of interest" description="Disordered" evidence="1">
    <location>
        <begin position="56"/>
        <end position="78"/>
    </location>
</feature>
<accession>A0A120KMU9</accession>
<organism evidence="2 3">
    <name type="scientific">Desulfovibrio fairfieldensis</name>
    <dbReference type="NCBI Taxonomy" id="44742"/>
    <lineage>
        <taxon>Bacteria</taxon>
        <taxon>Pseudomonadati</taxon>
        <taxon>Thermodesulfobacteriota</taxon>
        <taxon>Desulfovibrionia</taxon>
        <taxon>Desulfovibrionales</taxon>
        <taxon>Desulfovibrionaceae</taxon>
        <taxon>Desulfovibrio</taxon>
    </lineage>
</organism>
<evidence type="ECO:0000256" key="1">
    <source>
        <dbReference type="SAM" id="MobiDB-lite"/>
    </source>
</evidence>
<sequence length="78" mass="8470">MSELRDEIQNLSAVLELLQTEARAGQRPVLRLASDHLRLLARTLKEYGCGEIADPAAPLPPSSAPRPAAVTEACHVRQ</sequence>